<proteinExistence type="predicted"/>
<gene>
    <name evidence="1" type="ORF">I543_3250</name>
</gene>
<comment type="caution">
    <text evidence="1">The sequence shown here is derived from an EMBL/GenBank/DDBJ whole genome shotgun (WGS) entry which is preliminary data.</text>
</comment>
<name>A0A829Q1Q9_9MYCO</name>
<dbReference type="Proteomes" id="UP000020103">
    <property type="component" value="Unassembled WGS sequence"/>
</dbReference>
<organism evidence="1 2">
    <name type="scientific">Mycobacteroides abscessus 21</name>
    <dbReference type="NCBI Taxonomy" id="1299324"/>
    <lineage>
        <taxon>Bacteria</taxon>
        <taxon>Bacillati</taxon>
        <taxon>Actinomycetota</taxon>
        <taxon>Actinomycetes</taxon>
        <taxon>Mycobacteriales</taxon>
        <taxon>Mycobacteriaceae</taxon>
        <taxon>Mycobacteroides</taxon>
        <taxon>Mycobacteroides abscessus</taxon>
    </lineage>
</organism>
<evidence type="ECO:0000313" key="2">
    <source>
        <dbReference type="Proteomes" id="UP000020103"/>
    </source>
</evidence>
<evidence type="ECO:0000313" key="1">
    <source>
        <dbReference type="EMBL" id="EUA46489.1"/>
    </source>
</evidence>
<sequence length="42" mass="4632">MGVLIRRFAESCMPCASRRYEQLSRLNLARASWGPGGTDGSM</sequence>
<dbReference type="AlphaFoldDB" id="A0A829Q1Q9"/>
<protein>
    <submittedName>
        <fullName evidence="1">Uncharacterized protein</fullName>
    </submittedName>
</protein>
<reference evidence="1 2" key="1">
    <citation type="submission" date="2013-12" db="EMBL/GenBank/DDBJ databases">
        <authorList>
            <person name="Madinger N."/>
            <person name="Lenaerts A."/>
            <person name="Ordway D."/>
            <person name="DeGroote M.A."/>
            <person name="Parker T."/>
            <person name="Sizemore C."/>
            <person name="Tallon L.J."/>
            <person name="Sadzewicz L.K."/>
            <person name="Sengamalay N."/>
            <person name="Fraser C.M."/>
            <person name="Hine E."/>
            <person name="Shefchek K.A."/>
            <person name="Das S.P."/>
            <person name="Tettelin H."/>
        </authorList>
    </citation>
    <scope>NUCLEOTIDE SEQUENCE [LARGE SCALE GENOMIC DNA]</scope>
    <source>
        <strain evidence="1 2">21</strain>
    </source>
</reference>
<accession>A0A829Q1Q9</accession>
<dbReference type="EMBL" id="JAOF01000001">
    <property type="protein sequence ID" value="EUA46489.1"/>
    <property type="molecule type" value="Genomic_DNA"/>
</dbReference>